<keyword evidence="4" id="KW-1133">Transmembrane helix</keyword>
<dbReference type="GO" id="GO:0003700">
    <property type="term" value="F:DNA-binding transcription factor activity"/>
    <property type="evidence" value="ECO:0007669"/>
    <property type="project" value="InterPro"/>
</dbReference>
<feature type="domain" description="HTH araC/xylS-type" evidence="5">
    <location>
        <begin position="674"/>
        <end position="772"/>
    </location>
</feature>
<dbReference type="Pfam" id="PF12833">
    <property type="entry name" value="HTH_18"/>
    <property type="match status" value="1"/>
</dbReference>
<dbReference type="InterPro" id="IPR018060">
    <property type="entry name" value="HTH_AraC"/>
</dbReference>
<accession>A0A927BXC0</accession>
<organism evidence="6 7">
    <name type="scientific">Paenibacillus sabuli</name>
    <dbReference type="NCBI Taxonomy" id="2772509"/>
    <lineage>
        <taxon>Bacteria</taxon>
        <taxon>Bacillati</taxon>
        <taxon>Bacillota</taxon>
        <taxon>Bacilli</taxon>
        <taxon>Bacillales</taxon>
        <taxon>Paenibacillaceae</taxon>
        <taxon>Paenibacillus</taxon>
    </lineage>
</organism>
<dbReference type="InterPro" id="IPR009057">
    <property type="entry name" value="Homeodomain-like_sf"/>
</dbReference>
<evidence type="ECO:0000259" key="5">
    <source>
        <dbReference type="PROSITE" id="PS01124"/>
    </source>
</evidence>
<dbReference type="Gene3D" id="1.10.10.60">
    <property type="entry name" value="Homeodomain-like"/>
    <property type="match status" value="2"/>
</dbReference>
<keyword evidence="7" id="KW-1185">Reference proteome</keyword>
<evidence type="ECO:0000256" key="1">
    <source>
        <dbReference type="ARBA" id="ARBA00023015"/>
    </source>
</evidence>
<evidence type="ECO:0000256" key="2">
    <source>
        <dbReference type="ARBA" id="ARBA00023125"/>
    </source>
</evidence>
<evidence type="ECO:0000256" key="3">
    <source>
        <dbReference type="ARBA" id="ARBA00023163"/>
    </source>
</evidence>
<dbReference type="AlphaFoldDB" id="A0A927BXC0"/>
<dbReference type="PROSITE" id="PS00041">
    <property type="entry name" value="HTH_ARAC_FAMILY_1"/>
    <property type="match status" value="1"/>
</dbReference>
<dbReference type="PROSITE" id="PS01124">
    <property type="entry name" value="HTH_ARAC_FAMILY_2"/>
    <property type="match status" value="1"/>
</dbReference>
<name>A0A927BXC0_9BACL</name>
<keyword evidence="4" id="KW-0472">Membrane</keyword>
<reference evidence="6" key="1">
    <citation type="submission" date="2020-09" db="EMBL/GenBank/DDBJ databases">
        <title>A novel bacterium of genus Paenibacillus, isolated from South China Sea.</title>
        <authorList>
            <person name="Huang H."/>
            <person name="Mo K."/>
            <person name="Hu Y."/>
        </authorList>
    </citation>
    <scope>NUCLEOTIDE SEQUENCE</scope>
    <source>
        <strain evidence="6">IB182496</strain>
    </source>
</reference>
<dbReference type="EMBL" id="JACXIZ010000038">
    <property type="protein sequence ID" value="MBD2847445.1"/>
    <property type="molecule type" value="Genomic_DNA"/>
</dbReference>
<dbReference type="Proteomes" id="UP000621560">
    <property type="component" value="Unassembled WGS sequence"/>
</dbReference>
<proteinExistence type="predicted"/>
<dbReference type="PANTHER" id="PTHR43280:SF2">
    <property type="entry name" value="HTH-TYPE TRANSCRIPTIONAL REGULATOR EXSA"/>
    <property type="match status" value="1"/>
</dbReference>
<keyword evidence="4" id="KW-0812">Transmembrane</keyword>
<keyword evidence="1" id="KW-0805">Transcription regulation</keyword>
<evidence type="ECO:0000313" key="6">
    <source>
        <dbReference type="EMBL" id="MBD2847445.1"/>
    </source>
</evidence>
<gene>
    <name evidence="6" type="ORF">IDH44_19760</name>
</gene>
<sequence length="776" mass="88200">MTQSAPQASKQRINVFGQFFASFLGLIMLPSILASSFTYFYVVGLVEREMEQASDTVVGHFAARTDELMEALQNHMIAQLGKSELPRLLLDLEGQGDPENRIDLLKSLTDQVSESAPYQSLAKDAYLYLANHDIVISSAGHFSKAVFFNYFNDIEGYSAETIDALFNGKKMMALSNPQTISLRDLYTGAERSAGRYISATISYPFNSRKPEAYLVMNIDAEQLRQQIHIDASNNAFEAALVNYAGQVLAYTGQGEIDGQVLLRATNSEESEQPRIAAGHRNWRMLSYYSGQFDWVYVGLADERELLRPGILIQRASALLLGFLLLVGVGLSYLLSKKLYRPIRDIKRQLEPRAKPRREAAGNEFDLIKEWSRTLVTEHREMAELIEGISPVMHEYFLSKVLLGEFRDGLSVEYYAREVGFDTAFADTLAVLCIELRYRGDPERPLTETDKTFLMTELKHRIERRLEGQVWLCEIRKELLACVIALPQEMETVAVDVRVGAVMDILSQQRANYRAAAALGCSVAAVSELHRSYRHALSKLKYQRFDEAVQLCEELDEPRGIDGFLPAGQVKQFLNLYKSGSFQSMVDHVNEWLDEARAGGATADIVRQRSTDILNTWLRAVSADGNHEFSIEQYASLFRRLHDSATWDELRLFFRDAAAELFKREHLEDKHGRFDQVADYIRTHYGSDLTIEQLAGQMGMSIGHFSRSFKEEMGEKYIDYVTRCRIEAAKQLLLETDMKLDEIAVRIGYWGRNPFIKMFRKYAGVTPGKYREAHKSS</sequence>
<dbReference type="SMART" id="SM00342">
    <property type="entry name" value="HTH_ARAC"/>
    <property type="match status" value="1"/>
</dbReference>
<keyword evidence="3" id="KW-0804">Transcription</keyword>
<dbReference type="GO" id="GO:0043565">
    <property type="term" value="F:sequence-specific DNA binding"/>
    <property type="evidence" value="ECO:0007669"/>
    <property type="project" value="InterPro"/>
</dbReference>
<dbReference type="PANTHER" id="PTHR43280">
    <property type="entry name" value="ARAC-FAMILY TRANSCRIPTIONAL REGULATOR"/>
    <property type="match status" value="1"/>
</dbReference>
<comment type="caution">
    <text evidence="6">The sequence shown here is derived from an EMBL/GenBank/DDBJ whole genome shotgun (WGS) entry which is preliminary data.</text>
</comment>
<evidence type="ECO:0000313" key="7">
    <source>
        <dbReference type="Proteomes" id="UP000621560"/>
    </source>
</evidence>
<evidence type="ECO:0000256" key="4">
    <source>
        <dbReference type="SAM" id="Phobius"/>
    </source>
</evidence>
<feature type="transmembrane region" description="Helical" evidence="4">
    <location>
        <begin position="20"/>
        <end position="42"/>
    </location>
</feature>
<keyword evidence="2" id="KW-0238">DNA-binding</keyword>
<dbReference type="SUPFAM" id="SSF46689">
    <property type="entry name" value="Homeodomain-like"/>
    <property type="match status" value="2"/>
</dbReference>
<dbReference type="InterPro" id="IPR018062">
    <property type="entry name" value="HTH_AraC-typ_CS"/>
</dbReference>
<protein>
    <submittedName>
        <fullName evidence="6">AraC family transcriptional regulator</fullName>
    </submittedName>
</protein>
<dbReference type="RefSeq" id="WP_190920553.1">
    <property type="nucleotide sequence ID" value="NZ_JACXIZ010000038.1"/>
</dbReference>